<evidence type="ECO:0000256" key="2">
    <source>
        <dbReference type="ARBA" id="ARBA00022723"/>
    </source>
</evidence>
<evidence type="ECO:0000256" key="5">
    <source>
        <dbReference type="ARBA" id="ARBA00023277"/>
    </source>
</evidence>
<evidence type="ECO:0000313" key="6">
    <source>
        <dbReference type="EMBL" id="MBI5129266.1"/>
    </source>
</evidence>
<reference evidence="6" key="1">
    <citation type="submission" date="2020-07" db="EMBL/GenBank/DDBJ databases">
        <title>Huge and variable diversity of episymbiotic CPR bacteria and DPANN archaea in groundwater ecosystems.</title>
        <authorList>
            <person name="He C.Y."/>
            <person name="Keren R."/>
            <person name="Whittaker M."/>
            <person name="Farag I.F."/>
            <person name="Doudna J."/>
            <person name="Cate J.H.D."/>
            <person name="Banfield J.F."/>
        </authorList>
    </citation>
    <scope>NUCLEOTIDE SEQUENCE</scope>
    <source>
        <strain evidence="6">NC_groundwater_1818_Pr3_B-0.1um_66_35</strain>
    </source>
</reference>
<dbReference type="GO" id="GO:0016787">
    <property type="term" value="F:hydrolase activity"/>
    <property type="evidence" value="ECO:0007669"/>
    <property type="project" value="UniProtKB-KW"/>
</dbReference>
<dbReference type="Pfam" id="PF04794">
    <property type="entry name" value="YdjC"/>
    <property type="match status" value="1"/>
</dbReference>
<keyword evidence="5" id="KW-0119">Carbohydrate metabolism</keyword>
<evidence type="ECO:0000313" key="7">
    <source>
        <dbReference type="Proteomes" id="UP000782519"/>
    </source>
</evidence>
<evidence type="ECO:0000256" key="4">
    <source>
        <dbReference type="ARBA" id="ARBA00022842"/>
    </source>
</evidence>
<dbReference type="InterPro" id="IPR006879">
    <property type="entry name" value="YdjC-like"/>
</dbReference>
<organism evidence="6 7">
    <name type="scientific">Rhodopseudomonas palustris</name>
    <dbReference type="NCBI Taxonomy" id="1076"/>
    <lineage>
        <taxon>Bacteria</taxon>
        <taxon>Pseudomonadati</taxon>
        <taxon>Pseudomonadota</taxon>
        <taxon>Alphaproteobacteria</taxon>
        <taxon>Hyphomicrobiales</taxon>
        <taxon>Nitrobacteraceae</taxon>
        <taxon>Rhodopseudomonas</taxon>
    </lineage>
</organism>
<dbReference type="CDD" id="cd10807">
    <property type="entry name" value="YdjC_like_3"/>
    <property type="match status" value="1"/>
</dbReference>
<dbReference type="SUPFAM" id="SSF88713">
    <property type="entry name" value="Glycoside hydrolase/deacetylase"/>
    <property type="match status" value="1"/>
</dbReference>
<dbReference type="InterPro" id="IPR011330">
    <property type="entry name" value="Glyco_hydro/deAcase_b/a-brl"/>
</dbReference>
<evidence type="ECO:0000256" key="3">
    <source>
        <dbReference type="ARBA" id="ARBA00022801"/>
    </source>
</evidence>
<dbReference type="PANTHER" id="PTHR31609">
    <property type="entry name" value="YDJC DEACETYLASE FAMILY MEMBER"/>
    <property type="match status" value="1"/>
</dbReference>
<dbReference type="AlphaFoldDB" id="A0A933RV89"/>
<dbReference type="GO" id="GO:0046872">
    <property type="term" value="F:metal ion binding"/>
    <property type="evidence" value="ECO:0007669"/>
    <property type="project" value="UniProtKB-KW"/>
</dbReference>
<keyword evidence="3" id="KW-0378">Hydrolase</keyword>
<comment type="cofactor">
    <cofactor evidence="1">
        <name>Mg(2+)</name>
        <dbReference type="ChEBI" id="CHEBI:18420"/>
    </cofactor>
</comment>
<gene>
    <name evidence="6" type="ORF">HZA66_07470</name>
</gene>
<accession>A0A933RV89</accession>
<dbReference type="Gene3D" id="3.20.20.370">
    <property type="entry name" value="Glycoside hydrolase/deacetylase"/>
    <property type="match status" value="1"/>
</dbReference>
<keyword evidence="2" id="KW-0479">Metal-binding</keyword>
<proteinExistence type="predicted"/>
<protein>
    <submittedName>
        <fullName evidence="6">ChbG/HpnK family deacetylase</fullName>
    </submittedName>
</protein>
<evidence type="ECO:0000256" key="1">
    <source>
        <dbReference type="ARBA" id="ARBA00001946"/>
    </source>
</evidence>
<dbReference type="GO" id="GO:0019213">
    <property type="term" value="F:deacetylase activity"/>
    <property type="evidence" value="ECO:0007669"/>
    <property type="project" value="TreeGrafter"/>
</dbReference>
<dbReference type="Proteomes" id="UP000782519">
    <property type="component" value="Unassembled WGS sequence"/>
</dbReference>
<dbReference type="PANTHER" id="PTHR31609:SF1">
    <property type="entry name" value="CARBOHYDRATE DEACETYLASE"/>
    <property type="match status" value="1"/>
</dbReference>
<dbReference type="EMBL" id="JACRJB010000019">
    <property type="protein sequence ID" value="MBI5129266.1"/>
    <property type="molecule type" value="Genomic_DNA"/>
</dbReference>
<name>A0A933RV89_RHOPL</name>
<dbReference type="GO" id="GO:0005975">
    <property type="term" value="P:carbohydrate metabolic process"/>
    <property type="evidence" value="ECO:0007669"/>
    <property type="project" value="InterPro"/>
</dbReference>
<sequence length="296" mass="32204">MTAAARRIWLCADDYGISPGVNRAIIDLIARGRLNATSVMMVGPAIGRDDVRALLDATAANPGCAIGLHATLTAPFSPLTMHYHPLHGGIFLPLGRKLRGSLLRRHDRAVIATELTAQLDAFAERFGRMPDYVDGHQHVQLFPQVRDAFVGAVKARAPHAWVRQCGRAQPLAQRLGAPKPLLLDVLSRQFRIRAARAGLAFNPGFAGAYDFSRETDFEKLMTSFLDRLPDGGLVMCHPGFVDDVLIGLDPFTDQREREHAFLAGDRFPALLAAHDVTLASKPAITPAPVVLSPTEN</sequence>
<keyword evidence="4" id="KW-0460">Magnesium</keyword>
<comment type="caution">
    <text evidence="6">The sequence shown here is derived from an EMBL/GenBank/DDBJ whole genome shotgun (WGS) entry which is preliminary data.</text>
</comment>